<evidence type="ECO:0000256" key="3">
    <source>
        <dbReference type="ARBA" id="ARBA00007812"/>
    </source>
</evidence>
<feature type="compositionally biased region" description="Low complexity" evidence="13">
    <location>
        <begin position="337"/>
        <end position="351"/>
    </location>
</feature>
<organism evidence="17 18">
    <name type="scientific">Penicillium cosmopolitanum</name>
    <dbReference type="NCBI Taxonomy" id="1131564"/>
    <lineage>
        <taxon>Eukaryota</taxon>
        <taxon>Fungi</taxon>
        <taxon>Dikarya</taxon>
        <taxon>Ascomycota</taxon>
        <taxon>Pezizomycotina</taxon>
        <taxon>Eurotiomycetes</taxon>
        <taxon>Eurotiomycetidae</taxon>
        <taxon>Eurotiales</taxon>
        <taxon>Aspergillaceae</taxon>
        <taxon>Penicillium</taxon>
    </lineage>
</organism>
<comment type="caution">
    <text evidence="17">The sequence shown here is derived from an EMBL/GenBank/DDBJ whole genome shotgun (WGS) entry which is preliminary data.</text>
</comment>
<dbReference type="FunFam" id="3.40.50.970:FF:000019">
    <property type="entry name" value="Pyruvate decarboxylase isozyme"/>
    <property type="match status" value="1"/>
</dbReference>
<dbReference type="Pfam" id="PF00205">
    <property type="entry name" value="TPP_enzyme_M"/>
    <property type="match status" value="1"/>
</dbReference>
<dbReference type="InterPro" id="IPR047213">
    <property type="entry name" value="TPP_PYR_PDC_IPDC-like"/>
</dbReference>
<evidence type="ECO:0000256" key="4">
    <source>
        <dbReference type="ARBA" id="ARBA00013202"/>
    </source>
</evidence>
<dbReference type="Gene3D" id="3.40.50.1220">
    <property type="entry name" value="TPP-binding domain"/>
    <property type="match status" value="1"/>
</dbReference>
<dbReference type="OrthoDB" id="3970464at2759"/>
<feature type="binding site" evidence="11">
    <location>
        <position position="468"/>
    </location>
    <ligand>
        <name>Mg(2+)</name>
        <dbReference type="ChEBI" id="CHEBI:18420"/>
    </ligand>
</feature>
<comment type="cofactor">
    <cofactor evidence="11">
        <name>Mg(2+)</name>
        <dbReference type="ChEBI" id="CHEBI:18420"/>
    </cofactor>
    <text evidence="11">Binds 1 Mg(2+) per subunit.</text>
</comment>
<dbReference type="GO" id="GO:0030976">
    <property type="term" value="F:thiamine pyrophosphate binding"/>
    <property type="evidence" value="ECO:0007669"/>
    <property type="project" value="InterPro"/>
</dbReference>
<dbReference type="GO" id="GO:0000949">
    <property type="term" value="P:aromatic amino acid family catabolic process to alcohol via Ehrlich pathway"/>
    <property type="evidence" value="ECO:0007669"/>
    <property type="project" value="TreeGrafter"/>
</dbReference>
<dbReference type="Pfam" id="PF02776">
    <property type="entry name" value="TPP_enzyme_N"/>
    <property type="match status" value="1"/>
</dbReference>
<proteinExistence type="inferred from homology"/>
<evidence type="ECO:0000256" key="8">
    <source>
        <dbReference type="ARBA" id="ARBA00022842"/>
    </source>
</evidence>
<dbReference type="AlphaFoldDB" id="A0A9W9VSG1"/>
<dbReference type="InterPro" id="IPR012001">
    <property type="entry name" value="Thiamin_PyroP_enz_TPP-bd_dom"/>
</dbReference>
<comment type="catalytic activity">
    <reaction evidence="1">
        <text>a 2-oxocarboxylate + H(+) = an aldehyde + CO2</text>
        <dbReference type="Rhea" id="RHEA:11628"/>
        <dbReference type="ChEBI" id="CHEBI:15378"/>
        <dbReference type="ChEBI" id="CHEBI:16526"/>
        <dbReference type="ChEBI" id="CHEBI:17478"/>
        <dbReference type="ChEBI" id="CHEBI:35179"/>
        <dbReference type="EC" id="4.1.1.1"/>
    </reaction>
</comment>
<evidence type="ECO:0000256" key="10">
    <source>
        <dbReference type="ARBA" id="ARBA00023239"/>
    </source>
</evidence>
<dbReference type="Gene3D" id="3.40.50.970">
    <property type="match status" value="2"/>
</dbReference>
<reference evidence="17" key="1">
    <citation type="submission" date="2022-12" db="EMBL/GenBank/DDBJ databases">
        <authorList>
            <person name="Petersen C."/>
        </authorList>
    </citation>
    <scope>NUCLEOTIDE SEQUENCE</scope>
    <source>
        <strain evidence="17">IBT 29677</strain>
    </source>
</reference>
<dbReference type="PIRSF" id="PIRSF036565">
    <property type="entry name" value="Pyruvt_ip_decrb"/>
    <property type="match status" value="1"/>
</dbReference>
<dbReference type="GeneID" id="81374626"/>
<dbReference type="GO" id="GO:0005829">
    <property type="term" value="C:cytosol"/>
    <property type="evidence" value="ECO:0007669"/>
    <property type="project" value="TreeGrafter"/>
</dbReference>
<comment type="cofactor">
    <cofactor evidence="2">
        <name>thiamine diphosphate</name>
        <dbReference type="ChEBI" id="CHEBI:58937"/>
    </cofactor>
</comment>
<evidence type="ECO:0000313" key="18">
    <source>
        <dbReference type="Proteomes" id="UP001147747"/>
    </source>
</evidence>
<protein>
    <recommendedName>
        <fullName evidence="5">Pyruvate decarboxylase</fullName>
        <ecNumber evidence="4">4.1.1.1</ecNumber>
    </recommendedName>
</protein>
<feature type="domain" description="Thiamine pyrophosphate enzyme central" evidence="14">
    <location>
        <begin position="199"/>
        <end position="317"/>
    </location>
</feature>
<dbReference type="CDD" id="cd02005">
    <property type="entry name" value="TPP_PDC_IPDC"/>
    <property type="match status" value="1"/>
</dbReference>
<evidence type="ECO:0000256" key="12">
    <source>
        <dbReference type="RuleBase" id="RU362132"/>
    </source>
</evidence>
<evidence type="ECO:0000259" key="14">
    <source>
        <dbReference type="Pfam" id="PF00205"/>
    </source>
</evidence>
<gene>
    <name evidence="17" type="ORF">N7509_011009</name>
</gene>
<dbReference type="GO" id="GO:0004737">
    <property type="term" value="F:pyruvate decarboxylase activity"/>
    <property type="evidence" value="ECO:0007669"/>
    <property type="project" value="UniProtKB-EC"/>
</dbReference>
<keyword evidence="8 11" id="KW-0460">Magnesium</keyword>
<feature type="domain" description="Thiamine pyrophosphate enzyme N-terminal TPP-binding" evidence="16">
    <location>
        <begin position="1"/>
        <end position="104"/>
    </location>
</feature>
<comment type="similarity">
    <text evidence="3 12">Belongs to the TPP enzyme family.</text>
</comment>
<dbReference type="GO" id="GO:0005634">
    <property type="term" value="C:nucleus"/>
    <property type="evidence" value="ECO:0007669"/>
    <property type="project" value="TreeGrafter"/>
</dbReference>
<feature type="domain" description="Thiamine pyrophosphate enzyme TPP-binding" evidence="15">
    <location>
        <begin position="419"/>
        <end position="523"/>
    </location>
</feature>
<dbReference type="SUPFAM" id="SSF52518">
    <property type="entry name" value="Thiamin diphosphate-binding fold (THDP-binding)"/>
    <property type="match status" value="2"/>
</dbReference>
<evidence type="ECO:0000256" key="13">
    <source>
        <dbReference type="SAM" id="MobiDB-lite"/>
    </source>
</evidence>
<evidence type="ECO:0000256" key="1">
    <source>
        <dbReference type="ARBA" id="ARBA00001041"/>
    </source>
</evidence>
<evidence type="ECO:0000256" key="5">
    <source>
        <dbReference type="ARBA" id="ARBA00014422"/>
    </source>
</evidence>
<feature type="region of interest" description="Disordered" evidence="13">
    <location>
        <begin position="335"/>
        <end position="366"/>
    </location>
</feature>
<dbReference type="PANTHER" id="PTHR43452">
    <property type="entry name" value="PYRUVATE DECARBOXYLASE"/>
    <property type="match status" value="1"/>
</dbReference>
<keyword evidence="9 12" id="KW-0786">Thiamine pyrophosphate</keyword>
<dbReference type="CDD" id="cd07038">
    <property type="entry name" value="TPP_PYR_PDC_IPDC_like"/>
    <property type="match status" value="1"/>
</dbReference>
<dbReference type="GO" id="GO:0000287">
    <property type="term" value="F:magnesium ion binding"/>
    <property type="evidence" value="ECO:0007669"/>
    <property type="project" value="InterPro"/>
</dbReference>
<sequence length="595" mass="65272">MHLAEYLFRRIYELNIRAVFGVPGDFNLVALDLIKKCGLSWVGNANELNAGYAADGYARVKGISAIVTTFGVGELSALNALAGASAELVPVIHIVGFPSTAVKDKRLPMHHTLGDGDHDLFMEMSARLSGAVAVLDSAKDAPKMIDDTIIACVRSSKPVYIGLPMDFVMVDVDASSLATPLPLEDPQANPIAEEDDAVTAVMERIAMARNPAILVDSLAGRWHGLQPTRAFVEKSNIPCYSFPMAKGIIDESLPNFRGIYSGSVSEDGVQEQVQESDLIIHIGPRPTDLNTAGFKSDLPHIETISFHRDSIHLRKADFSGLHMNGVLRRLSESFCPTRSNSTSSTSGSSSQKSEESAETEPGIDIGDSMDAILGRKVKSSPVVTQNRMWKRVSSWLEEDDIISLDIGTSAFGSLWTRHPRGTESLFQLLWSSIGFALGAAVGAAFAAREQEAESTPSRKRRTILFTGDGSFQMTAQEVSTMVRHKLGVIIFVICNDGYTIERMIHGWDKSYNDIQPWDFKLLPSVFKPDPDTVRTYCVHTEAELEDVLTDAQFGPAKNFEGQEYTPLRLVEIHMAKEDAPRSMHNIIDAICRQKK</sequence>
<accession>A0A9W9VSG1</accession>
<dbReference type="EC" id="4.1.1.1" evidence="4"/>
<dbReference type="Pfam" id="PF02775">
    <property type="entry name" value="TPP_enzyme_C"/>
    <property type="match status" value="1"/>
</dbReference>
<dbReference type="InterPro" id="IPR012000">
    <property type="entry name" value="Thiamin_PyroP_enz_cen_dom"/>
</dbReference>
<dbReference type="Proteomes" id="UP001147747">
    <property type="component" value="Unassembled WGS sequence"/>
</dbReference>
<evidence type="ECO:0000256" key="6">
    <source>
        <dbReference type="ARBA" id="ARBA00022723"/>
    </source>
</evidence>
<dbReference type="InterPro" id="IPR029035">
    <property type="entry name" value="DHS-like_NAD/FAD-binding_dom"/>
</dbReference>
<dbReference type="InterPro" id="IPR011766">
    <property type="entry name" value="TPP_enzyme_TPP-bd"/>
</dbReference>
<evidence type="ECO:0000313" key="17">
    <source>
        <dbReference type="EMBL" id="KAJ5388468.1"/>
    </source>
</evidence>
<keyword evidence="18" id="KW-1185">Reference proteome</keyword>
<dbReference type="InterPro" id="IPR012110">
    <property type="entry name" value="PDC/IPDC-like"/>
</dbReference>
<feature type="binding site" evidence="11">
    <location>
        <position position="495"/>
    </location>
    <ligand>
        <name>Mg(2+)</name>
        <dbReference type="ChEBI" id="CHEBI:18420"/>
    </ligand>
</feature>
<name>A0A9W9VSG1_9EURO</name>
<evidence type="ECO:0000259" key="16">
    <source>
        <dbReference type="Pfam" id="PF02776"/>
    </source>
</evidence>
<dbReference type="SUPFAM" id="SSF52467">
    <property type="entry name" value="DHS-like NAD/FAD-binding domain"/>
    <property type="match status" value="1"/>
</dbReference>
<dbReference type="RefSeq" id="XP_056486266.1">
    <property type="nucleotide sequence ID" value="XM_056635646.1"/>
</dbReference>
<evidence type="ECO:0000259" key="15">
    <source>
        <dbReference type="Pfam" id="PF02775"/>
    </source>
</evidence>
<evidence type="ECO:0000256" key="11">
    <source>
        <dbReference type="PIRSR" id="PIRSR036565-2"/>
    </source>
</evidence>
<dbReference type="PANTHER" id="PTHR43452:SF30">
    <property type="entry name" value="PYRUVATE DECARBOXYLASE ISOZYME 1-RELATED"/>
    <property type="match status" value="1"/>
</dbReference>
<keyword evidence="7" id="KW-0210">Decarboxylase</keyword>
<feature type="binding site" evidence="11">
    <location>
        <position position="497"/>
    </location>
    <ligand>
        <name>Mg(2+)</name>
        <dbReference type="ChEBI" id="CHEBI:18420"/>
    </ligand>
</feature>
<evidence type="ECO:0000256" key="7">
    <source>
        <dbReference type="ARBA" id="ARBA00022793"/>
    </source>
</evidence>
<dbReference type="EMBL" id="JAPZBU010000009">
    <property type="protein sequence ID" value="KAJ5388468.1"/>
    <property type="molecule type" value="Genomic_DNA"/>
</dbReference>
<dbReference type="FunFam" id="3.40.50.970:FF:000024">
    <property type="entry name" value="Pyruvate decarboxylase isozyme"/>
    <property type="match status" value="1"/>
</dbReference>
<keyword evidence="6 11" id="KW-0479">Metal-binding</keyword>
<evidence type="ECO:0000256" key="9">
    <source>
        <dbReference type="ARBA" id="ARBA00023052"/>
    </source>
</evidence>
<dbReference type="InterPro" id="IPR047214">
    <property type="entry name" value="TPP_PDC_IPDC"/>
</dbReference>
<keyword evidence="10" id="KW-0456">Lyase</keyword>
<dbReference type="InterPro" id="IPR029061">
    <property type="entry name" value="THDP-binding"/>
</dbReference>
<evidence type="ECO:0000256" key="2">
    <source>
        <dbReference type="ARBA" id="ARBA00001964"/>
    </source>
</evidence>
<reference evidence="17" key="2">
    <citation type="journal article" date="2023" name="IMA Fungus">
        <title>Comparative genomic study of the Penicillium genus elucidates a diverse pangenome and 15 lateral gene transfer events.</title>
        <authorList>
            <person name="Petersen C."/>
            <person name="Sorensen T."/>
            <person name="Nielsen M.R."/>
            <person name="Sondergaard T.E."/>
            <person name="Sorensen J.L."/>
            <person name="Fitzpatrick D.A."/>
            <person name="Frisvad J.C."/>
            <person name="Nielsen K.L."/>
        </authorList>
    </citation>
    <scope>NUCLEOTIDE SEQUENCE</scope>
    <source>
        <strain evidence="17">IBT 29677</strain>
    </source>
</reference>